<dbReference type="InterPro" id="IPR004343">
    <property type="entry name" value="Plus-3_dom"/>
</dbReference>
<organism evidence="4">
    <name type="scientific">Ananas comosus</name>
    <name type="common">Pineapple</name>
    <name type="synonym">Ananas ananas</name>
    <dbReference type="NCBI Taxonomy" id="4615"/>
    <lineage>
        <taxon>Eukaryota</taxon>
        <taxon>Viridiplantae</taxon>
        <taxon>Streptophyta</taxon>
        <taxon>Embryophyta</taxon>
        <taxon>Tracheophyta</taxon>
        <taxon>Spermatophyta</taxon>
        <taxon>Magnoliopsida</taxon>
        <taxon>Liliopsida</taxon>
        <taxon>Poales</taxon>
        <taxon>Bromeliaceae</taxon>
        <taxon>Bromelioideae</taxon>
        <taxon>Ananas</taxon>
    </lineage>
</organism>
<dbReference type="PROSITE" id="PS51360">
    <property type="entry name" value="PLUS3"/>
    <property type="match status" value="1"/>
</dbReference>
<evidence type="ECO:0000313" key="5">
    <source>
        <dbReference type="RefSeq" id="XP_020092962.1"/>
    </source>
</evidence>
<dbReference type="RefSeq" id="XP_020092961.1">
    <property type="nucleotide sequence ID" value="XM_020237372.1"/>
</dbReference>
<protein>
    <submittedName>
        <fullName evidence="4 5">Uncharacterized protein LOC109713342 isoform X1</fullName>
    </submittedName>
</protein>
<evidence type="ECO:0000259" key="2">
    <source>
        <dbReference type="PROSITE" id="PS51360"/>
    </source>
</evidence>
<dbReference type="PANTHER" id="PTHR38940:SF4">
    <property type="entry name" value="OS01G0775100 PROTEIN"/>
    <property type="match status" value="1"/>
</dbReference>
<dbReference type="AlphaFoldDB" id="A0A6P5F9T2"/>
<feature type="region of interest" description="Disordered" evidence="1">
    <location>
        <begin position="172"/>
        <end position="195"/>
    </location>
</feature>
<dbReference type="Gene3D" id="3.90.70.200">
    <property type="entry name" value="Plus-3 domain"/>
    <property type="match status" value="1"/>
</dbReference>
<dbReference type="SMART" id="SM00719">
    <property type="entry name" value="Plus3"/>
    <property type="match status" value="1"/>
</dbReference>
<keyword evidence="3" id="KW-1185">Reference proteome</keyword>
<dbReference type="PANTHER" id="PTHR38940">
    <property type="entry name" value="PLUS3 DOMAIN-CONTAINING PROTEIN"/>
    <property type="match status" value="1"/>
</dbReference>
<dbReference type="GeneID" id="109713342"/>
<dbReference type="OrthoDB" id="166375at2759"/>
<feature type="region of interest" description="Disordered" evidence="1">
    <location>
        <begin position="350"/>
        <end position="378"/>
    </location>
</feature>
<dbReference type="InterPro" id="IPR036128">
    <property type="entry name" value="Plus3-like_sf"/>
</dbReference>
<evidence type="ECO:0000256" key="1">
    <source>
        <dbReference type="SAM" id="MobiDB-lite"/>
    </source>
</evidence>
<feature type="domain" description="Plus3" evidence="2">
    <location>
        <begin position="935"/>
        <end position="1056"/>
    </location>
</feature>
<name>A0A6P5F9T2_ANACO</name>
<evidence type="ECO:0000313" key="4">
    <source>
        <dbReference type="RefSeq" id="XP_020092961.1"/>
    </source>
</evidence>
<feature type="compositionally biased region" description="Polar residues" evidence="1">
    <location>
        <begin position="178"/>
        <end position="195"/>
    </location>
</feature>
<reference evidence="3" key="1">
    <citation type="journal article" date="2015" name="Nat. Genet.">
        <title>The pineapple genome and the evolution of CAM photosynthesis.</title>
        <authorList>
            <person name="Ming R."/>
            <person name="VanBuren R."/>
            <person name="Wai C.M."/>
            <person name="Tang H."/>
            <person name="Schatz M.C."/>
            <person name="Bowers J.E."/>
            <person name="Lyons E."/>
            <person name="Wang M.L."/>
            <person name="Chen J."/>
            <person name="Biggers E."/>
            <person name="Zhang J."/>
            <person name="Huang L."/>
            <person name="Zhang L."/>
            <person name="Miao W."/>
            <person name="Zhang J."/>
            <person name="Ye Z."/>
            <person name="Miao C."/>
            <person name="Lin Z."/>
            <person name="Wang H."/>
            <person name="Zhou H."/>
            <person name="Yim W.C."/>
            <person name="Priest H.D."/>
            <person name="Zheng C."/>
            <person name="Woodhouse M."/>
            <person name="Edger P.P."/>
            <person name="Guyot R."/>
            <person name="Guo H.B."/>
            <person name="Guo H."/>
            <person name="Zheng G."/>
            <person name="Singh R."/>
            <person name="Sharma A."/>
            <person name="Min X."/>
            <person name="Zheng Y."/>
            <person name="Lee H."/>
            <person name="Gurtowski J."/>
            <person name="Sedlazeck F.J."/>
            <person name="Harkess A."/>
            <person name="McKain M.R."/>
            <person name="Liao Z."/>
            <person name="Fang J."/>
            <person name="Liu J."/>
            <person name="Zhang X."/>
            <person name="Zhang Q."/>
            <person name="Hu W."/>
            <person name="Qin Y."/>
            <person name="Wang K."/>
            <person name="Chen L.Y."/>
            <person name="Shirley N."/>
            <person name="Lin Y.R."/>
            <person name="Liu L.Y."/>
            <person name="Hernandez A.G."/>
            <person name="Wright C.L."/>
            <person name="Bulone V."/>
            <person name="Tuskan G.A."/>
            <person name="Heath K."/>
            <person name="Zee F."/>
            <person name="Moore P.H."/>
            <person name="Sunkar R."/>
            <person name="Leebens-Mack J.H."/>
            <person name="Mockler T."/>
            <person name="Bennetzen J.L."/>
            <person name="Freeling M."/>
            <person name="Sankoff D."/>
            <person name="Paterson A.H."/>
            <person name="Zhu X."/>
            <person name="Yang X."/>
            <person name="Smith J.A."/>
            <person name="Cushman J.C."/>
            <person name="Paull R.E."/>
            <person name="Yu Q."/>
        </authorList>
    </citation>
    <scope>NUCLEOTIDE SEQUENCE [LARGE SCALE GENOMIC DNA]</scope>
    <source>
        <strain evidence="3">cv. F153</strain>
    </source>
</reference>
<dbReference type="Pfam" id="PF03126">
    <property type="entry name" value="Plus-3"/>
    <property type="match status" value="1"/>
</dbReference>
<proteinExistence type="predicted"/>
<dbReference type="RefSeq" id="XP_020092962.1">
    <property type="nucleotide sequence ID" value="XM_020237373.1"/>
</dbReference>
<feature type="region of interest" description="Disordered" evidence="1">
    <location>
        <begin position="92"/>
        <end position="122"/>
    </location>
</feature>
<dbReference type="SUPFAM" id="SSF159042">
    <property type="entry name" value="Plus3-like"/>
    <property type="match status" value="1"/>
</dbReference>
<evidence type="ECO:0000313" key="3">
    <source>
        <dbReference type="Proteomes" id="UP000515123"/>
    </source>
</evidence>
<feature type="compositionally biased region" description="Basic and acidic residues" evidence="1">
    <location>
        <begin position="350"/>
        <end position="367"/>
    </location>
</feature>
<sequence>MHKDLGAGVNASSNAGMVFITTSPLSELVWSPHKGLSLRYAGSGLAENKASLLWNTDSFNEIFSSPKHTVNGESSHSSHSRDLYGRNLENMQLEPNGQDKNLRRSSSVDVQPRPLIKSSEQASRSCGDLTLLNTMENTANKKGENQQLQIEETGLCSLRNRKECGIINAGKDKADAASNKNSTPGPQSKGLSADSISCHQKELNPDAEPKEIQCASTLKFQHNHLEKLSRTKNYNVSGLVEKSAQENSGLRGNASNVRSKSSSVSASFSHNDLCIGKADGFTGKPIDFQTNGRQHSGGMLSKDLENGAEVGVNVVSQSRDTSENEDLQANLCNPRAKIVKKGKEKVIYDEKDNESFPEEREDSRESVESSNGRRLVSKGKRVCESDSEIYSECKKIKKGSDGSSYSGTFLRKNSSFMNWISTITNGPSTSDHPATSLALVQQSSDSKNGSFDPLPISHKNDKSTACGIVGFTSLFQSLYCPSIITSSMNDDHKREATCSEKLKYVCDDSHHNIYQASCDRSNFNLNSTVPETSDQLHNNLKKLPGANETLAVGSIHFVCDREDDKLQNQVSDSAERLHKSICQLENPPPAAVGVSTVKCTAFEQKENIERVGMLHNMGSPSSSNKDGPEIACSVHKSSSNLAINNGSGFLESFWITRLFPKIPPISSEPAPCNLGNELAMERLKERTNMLCSSSNEDAALVTEQNKPDNCSVLNQEGQRSFCDIMDQKLMSNLSPISSSQNFSKSETIASLFAKRLDALRHIKPSSSSCNISPETSPCFFCGWTGENSKECSEKINTNLDIPLETWPVACLQASSKGKNIFDNSCTVNNGNHEKIEEKIESQSPSSHDGRIILWSKDKQKDQRHACLYTVNQGRVGKQTKLAVHGVDSKAVTENLGEKIVKFNQMASNSSQNKSNGYQVQPYCNLSSCGITDETTAIFEALRQLQLSQTAVIRWLKSPITHVALDGFFLRLRIGKWEKELGGTGYRVARVNGATCDNCLSVSVGDFTCSVDCRFVSNHDFLEDELRAWWSAVLKGDCELPSREELNRKLRERELVG</sequence>
<feature type="compositionally biased region" description="Polar residues" evidence="1">
    <location>
        <begin position="92"/>
        <end position="109"/>
    </location>
</feature>
<dbReference type="GO" id="GO:0003677">
    <property type="term" value="F:DNA binding"/>
    <property type="evidence" value="ECO:0007669"/>
    <property type="project" value="InterPro"/>
</dbReference>
<reference evidence="4 5" key="2">
    <citation type="submission" date="2025-04" db="UniProtKB">
        <authorList>
            <consortium name="RefSeq"/>
        </authorList>
    </citation>
    <scope>IDENTIFICATION</scope>
    <source>
        <tissue evidence="4 5">Leaf</tissue>
    </source>
</reference>
<gene>
    <name evidence="4 5" type="primary">LOC109713342</name>
</gene>
<dbReference type="Gramene" id="Aco005244.1.mrna1">
    <property type="protein sequence ID" value="Aco005244.1.mrna1"/>
    <property type="gene ID" value="Aco005244.1.path1"/>
</dbReference>
<dbReference type="Proteomes" id="UP000515123">
    <property type="component" value="Linkage group 7"/>
</dbReference>
<accession>A0A6P5F9T2</accession>